<evidence type="ECO:0000313" key="2">
    <source>
        <dbReference type="Proteomes" id="UP000524387"/>
    </source>
</evidence>
<comment type="caution">
    <text evidence="1">The sequence shown here is derived from an EMBL/GenBank/DDBJ whole genome shotgun (WGS) entry which is preliminary data.</text>
</comment>
<organism evidence="1 2">
    <name type="scientific">Listeria monocytogenes</name>
    <dbReference type="NCBI Taxonomy" id="1639"/>
    <lineage>
        <taxon>Bacteria</taxon>
        <taxon>Bacillati</taxon>
        <taxon>Bacillota</taxon>
        <taxon>Bacilli</taxon>
        <taxon>Bacillales</taxon>
        <taxon>Listeriaceae</taxon>
        <taxon>Listeria</taxon>
    </lineage>
</organism>
<dbReference type="RefSeq" id="WP_070033917.1">
    <property type="nucleotide sequence ID" value="NZ_CP090057.1"/>
</dbReference>
<accession>A0A823IZR5</accession>
<dbReference type="AlphaFoldDB" id="A0A823IZR5"/>
<reference evidence="1 2" key="1">
    <citation type="submission" date="2019-04" db="EMBL/GenBank/DDBJ databases">
        <authorList>
            <consortium name="GenomeTrakr network: Whole genome sequencing for foodborne pathogen traceback"/>
        </authorList>
    </citation>
    <scope>NUCLEOTIDE SEQUENCE [LARGE SCALE GENOMIC DNA]</scope>
    <source>
        <strain evidence="1 2">CFSAN072502</strain>
    </source>
</reference>
<dbReference type="Proteomes" id="UP000524387">
    <property type="component" value="Unassembled WGS sequence"/>
</dbReference>
<protein>
    <recommendedName>
        <fullName evidence="3">Replicative helicase inhibitor G39P N-terminal domain-containing protein</fullName>
    </recommendedName>
</protein>
<sequence>MNRFEAIELLQLINDVYPQFELTKQKAATWVELLKDGHFQKSKEALLAYIKNKKFPPTIADFLVIENDVTKKTIEFIEQMRADIISNPPVLEETNLPVDLKEAILDYRKKKTAKQHAHLTDKQLTERKALLKKQSELLLEREKAYGGH</sequence>
<dbReference type="EMBL" id="AABEKN010000006">
    <property type="protein sequence ID" value="EAG9354841.1"/>
    <property type="molecule type" value="Genomic_DNA"/>
</dbReference>
<proteinExistence type="predicted"/>
<dbReference type="Gene3D" id="1.10.8.200">
    <property type="entry name" value="Replisome organizer (g39p helicase loader/inhibitor protein)"/>
    <property type="match status" value="1"/>
</dbReference>
<evidence type="ECO:0008006" key="3">
    <source>
        <dbReference type="Google" id="ProtNLM"/>
    </source>
</evidence>
<name>A0A823IZR5_LISMN</name>
<evidence type="ECO:0000313" key="1">
    <source>
        <dbReference type="EMBL" id="EAG9354841.1"/>
    </source>
</evidence>
<gene>
    <name evidence="1" type="ORF">CW895_13665</name>
</gene>